<feature type="region of interest" description="Disordered" evidence="8">
    <location>
        <begin position="430"/>
        <end position="453"/>
    </location>
</feature>
<dbReference type="EMBL" id="JANVFS010000008">
    <property type="protein sequence ID" value="KAJ4488943.1"/>
    <property type="molecule type" value="Genomic_DNA"/>
</dbReference>
<name>A0A9W9ARN1_9AGAR</name>
<evidence type="ECO:0000256" key="1">
    <source>
        <dbReference type="ARBA" id="ARBA00004370"/>
    </source>
</evidence>
<evidence type="ECO:0000256" key="2">
    <source>
        <dbReference type="ARBA" id="ARBA00022676"/>
    </source>
</evidence>
<dbReference type="InterPro" id="IPR052427">
    <property type="entry name" value="Glycosyltrans_GT2/GT47"/>
</dbReference>
<feature type="compositionally biased region" description="Basic and acidic residues" evidence="8">
    <location>
        <begin position="543"/>
        <end position="554"/>
    </location>
</feature>
<dbReference type="Proteomes" id="UP001150238">
    <property type="component" value="Unassembled WGS sequence"/>
</dbReference>
<keyword evidence="5 9" id="KW-1133">Transmembrane helix</keyword>
<evidence type="ECO:0000313" key="10">
    <source>
        <dbReference type="EMBL" id="KAJ4488943.1"/>
    </source>
</evidence>
<evidence type="ECO:0000256" key="3">
    <source>
        <dbReference type="ARBA" id="ARBA00022679"/>
    </source>
</evidence>
<evidence type="ECO:0000256" key="9">
    <source>
        <dbReference type="SAM" id="Phobius"/>
    </source>
</evidence>
<evidence type="ECO:0000256" key="8">
    <source>
        <dbReference type="SAM" id="MobiDB-lite"/>
    </source>
</evidence>
<keyword evidence="4 9" id="KW-0812">Transmembrane</keyword>
<dbReference type="GO" id="GO:0016020">
    <property type="term" value="C:membrane"/>
    <property type="evidence" value="ECO:0007669"/>
    <property type="project" value="UniProtKB-SubCell"/>
</dbReference>
<keyword evidence="7" id="KW-0325">Glycoprotein</keyword>
<organism evidence="10 11">
    <name type="scientific">Lentinula lateritia</name>
    <dbReference type="NCBI Taxonomy" id="40482"/>
    <lineage>
        <taxon>Eukaryota</taxon>
        <taxon>Fungi</taxon>
        <taxon>Dikarya</taxon>
        <taxon>Basidiomycota</taxon>
        <taxon>Agaricomycotina</taxon>
        <taxon>Agaricomycetes</taxon>
        <taxon>Agaricomycetidae</taxon>
        <taxon>Agaricales</taxon>
        <taxon>Marasmiineae</taxon>
        <taxon>Omphalotaceae</taxon>
        <taxon>Lentinula</taxon>
    </lineage>
</organism>
<proteinExistence type="predicted"/>
<dbReference type="GO" id="GO:0016757">
    <property type="term" value="F:glycosyltransferase activity"/>
    <property type="evidence" value="ECO:0007669"/>
    <property type="project" value="UniProtKB-KW"/>
</dbReference>
<reference evidence="10" key="2">
    <citation type="journal article" date="2023" name="Proc. Natl. Acad. Sci. U.S.A.">
        <title>A global phylogenomic analysis of the shiitake genus Lentinula.</title>
        <authorList>
            <person name="Sierra-Patev S."/>
            <person name="Min B."/>
            <person name="Naranjo-Ortiz M."/>
            <person name="Looney B."/>
            <person name="Konkel Z."/>
            <person name="Slot J.C."/>
            <person name="Sakamoto Y."/>
            <person name="Steenwyk J.L."/>
            <person name="Rokas A."/>
            <person name="Carro J."/>
            <person name="Camarero S."/>
            <person name="Ferreira P."/>
            <person name="Molpeceres G."/>
            <person name="Ruiz-Duenas F.J."/>
            <person name="Serrano A."/>
            <person name="Henrissat B."/>
            <person name="Drula E."/>
            <person name="Hughes K.W."/>
            <person name="Mata J.L."/>
            <person name="Ishikawa N.K."/>
            <person name="Vargas-Isla R."/>
            <person name="Ushijima S."/>
            <person name="Smith C.A."/>
            <person name="Donoghue J."/>
            <person name="Ahrendt S."/>
            <person name="Andreopoulos W."/>
            <person name="He G."/>
            <person name="LaButti K."/>
            <person name="Lipzen A."/>
            <person name="Ng V."/>
            <person name="Riley R."/>
            <person name="Sandor L."/>
            <person name="Barry K."/>
            <person name="Martinez A.T."/>
            <person name="Xiao Y."/>
            <person name="Gibbons J.G."/>
            <person name="Terashima K."/>
            <person name="Grigoriev I.V."/>
            <person name="Hibbett D."/>
        </authorList>
    </citation>
    <scope>NUCLEOTIDE SEQUENCE</scope>
    <source>
        <strain evidence="10">Sp2 HRB7682 ss15</strain>
    </source>
</reference>
<dbReference type="AlphaFoldDB" id="A0A9W9ARN1"/>
<evidence type="ECO:0000256" key="4">
    <source>
        <dbReference type="ARBA" id="ARBA00022692"/>
    </source>
</evidence>
<feature type="transmembrane region" description="Helical" evidence="9">
    <location>
        <begin position="315"/>
        <end position="333"/>
    </location>
</feature>
<evidence type="ECO:0000313" key="11">
    <source>
        <dbReference type="Proteomes" id="UP001150238"/>
    </source>
</evidence>
<comment type="caution">
    <text evidence="10">The sequence shown here is derived from an EMBL/GenBank/DDBJ whole genome shotgun (WGS) entry which is preliminary data.</text>
</comment>
<dbReference type="PANTHER" id="PTHR47844:SF1">
    <property type="entry name" value="EXOSTOSIN-LIKE 2"/>
    <property type="match status" value="1"/>
</dbReference>
<dbReference type="Pfam" id="PF13641">
    <property type="entry name" value="Glyco_tranf_2_3"/>
    <property type="match status" value="1"/>
</dbReference>
<feature type="transmembrane region" description="Helical" evidence="9">
    <location>
        <begin position="377"/>
        <end position="398"/>
    </location>
</feature>
<evidence type="ECO:0000256" key="7">
    <source>
        <dbReference type="ARBA" id="ARBA00023180"/>
    </source>
</evidence>
<feature type="compositionally biased region" description="Low complexity" evidence="8">
    <location>
        <begin position="507"/>
        <end position="529"/>
    </location>
</feature>
<comment type="subcellular location">
    <subcellularLocation>
        <location evidence="1">Membrane</location>
    </subcellularLocation>
</comment>
<keyword evidence="6 9" id="KW-0472">Membrane</keyword>
<dbReference type="PANTHER" id="PTHR47844">
    <property type="entry name" value="SYNTHASE CPS1, PUTATIVE (AFU_ORTHOLOGUE AFUA_7G02500)-RELATED"/>
    <property type="match status" value="1"/>
</dbReference>
<feature type="compositionally biased region" description="Polar residues" evidence="8">
    <location>
        <begin position="482"/>
        <end position="495"/>
    </location>
</feature>
<dbReference type="InterPro" id="IPR029044">
    <property type="entry name" value="Nucleotide-diphossugar_trans"/>
</dbReference>
<sequence length="562" mass="62971">MLYLTSDNFPIFVPFGVIGFYRYLWYCIRLAACFAYRPIPLPENPTYIAEEDVTIIVPTIDAGEEFKDAARSWLVGKPKEILIITEEKMLGPLQELANAVDPERIRVLTVPFANKRLQMSHGIKNTTTDLIVFADDDAIWPPTLLPYVLACFEDQKVGGVGTSQRVQPVGEKMTVWEVLAAFRLTIRNIEISCSTHIDGGLPCLSGRTAAYRTIILKDPEFLHGFTHDYWLGKYQLNSGDDKFLTRWMVSHGWSTYVQCCKEAELLSTMKPNWRFLKQVLRWTRNTWRSDMRSLFTERFIWTAHPYVAYTMVDKLFNPFTLLAGPCLVAYLVYKSTISTDNGGYHLPWWNILASYLVWLLATRTAKLLPHLWYRPQDIVYVPAFIVFGYYFAIMKLYALCTLHETGWGTRTGIGDIAAATAAMDKQLDTNRGSFGADDSETVNNSNSGGLRDLNEKLTSSSFVNTKTNFDNGYIPPTMQRYPVTTKQDSSQQYQYSSNGSGSGSGINGTATSNGSGSRSRNGSNASGSKTGSGSGSGGGGGIVRREPNGRRMDIINESYLMR</sequence>
<protein>
    <submittedName>
        <fullName evidence="10">Glycosyltransferase like family 2-domain-containing protein</fullName>
    </submittedName>
</protein>
<evidence type="ECO:0000256" key="6">
    <source>
        <dbReference type="ARBA" id="ARBA00023136"/>
    </source>
</evidence>
<dbReference type="SUPFAM" id="SSF53448">
    <property type="entry name" value="Nucleotide-diphospho-sugar transferases"/>
    <property type="match status" value="1"/>
</dbReference>
<feature type="region of interest" description="Disordered" evidence="8">
    <location>
        <begin position="468"/>
        <end position="562"/>
    </location>
</feature>
<reference evidence="10" key="1">
    <citation type="submission" date="2022-08" db="EMBL/GenBank/DDBJ databases">
        <authorList>
            <consortium name="DOE Joint Genome Institute"/>
            <person name="Min B."/>
            <person name="Riley R."/>
            <person name="Sierra-Patev S."/>
            <person name="Naranjo-Ortiz M."/>
            <person name="Looney B."/>
            <person name="Konkel Z."/>
            <person name="Slot J.C."/>
            <person name="Sakamoto Y."/>
            <person name="Steenwyk J.L."/>
            <person name="Rokas A."/>
            <person name="Carro J."/>
            <person name="Camarero S."/>
            <person name="Ferreira P."/>
            <person name="Molpeceres G."/>
            <person name="Ruiz-Duenas F.J."/>
            <person name="Serrano A."/>
            <person name="Henrissat B."/>
            <person name="Drula E."/>
            <person name="Hughes K.W."/>
            <person name="Mata J.L."/>
            <person name="Ishikawa N.K."/>
            <person name="Vargas-Isla R."/>
            <person name="Ushijima S."/>
            <person name="Smith C.A."/>
            <person name="Ahrendt S."/>
            <person name="Andreopoulos W."/>
            <person name="He G."/>
            <person name="Labutti K."/>
            <person name="Lipzen A."/>
            <person name="Ng V."/>
            <person name="Sandor L."/>
            <person name="Barry K."/>
            <person name="Martinez A.T."/>
            <person name="Xiao Y."/>
            <person name="Gibbons J.G."/>
            <person name="Terashima K."/>
            <person name="Hibbett D.S."/>
            <person name="Grigoriev I.V."/>
        </authorList>
    </citation>
    <scope>NUCLEOTIDE SEQUENCE</scope>
    <source>
        <strain evidence="10">Sp2 HRB7682 ss15</strain>
    </source>
</reference>
<feature type="compositionally biased region" description="Gly residues" evidence="8">
    <location>
        <begin position="530"/>
        <end position="542"/>
    </location>
</feature>
<evidence type="ECO:0000256" key="5">
    <source>
        <dbReference type="ARBA" id="ARBA00022989"/>
    </source>
</evidence>
<dbReference type="CDD" id="cd06434">
    <property type="entry name" value="GT2_HAS"/>
    <property type="match status" value="1"/>
</dbReference>
<gene>
    <name evidence="10" type="ORF">C8J55DRAFT_318088</name>
</gene>
<keyword evidence="3" id="KW-0808">Transferase</keyword>
<dbReference type="Gene3D" id="3.90.550.10">
    <property type="entry name" value="Spore Coat Polysaccharide Biosynthesis Protein SpsA, Chain A"/>
    <property type="match status" value="1"/>
</dbReference>
<accession>A0A9W9ARN1</accession>
<feature type="transmembrane region" description="Helical" evidence="9">
    <location>
        <begin position="345"/>
        <end position="365"/>
    </location>
</feature>
<keyword evidence="2" id="KW-0328">Glycosyltransferase</keyword>